<evidence type="ECO:0000313" key="2">
    <source>
        <dbReference type="Proteomes" id="UP000314294"/>
    </source>
</evidence>
<gene>
    <name evidence="1" type="primary">nrp1a_5</name>
    <name evidence="1" type="ORF">EYF80_053072</name>
</gene>
<dbReference type="EMBL" id="SRLO01001575">
    <property type="protein sequence ID" value="TNN36761.1"/>
    <property type="molecule type" value="Genomic_DNA"/>
</dbReference>
<accession>A0A4Z2F7H0</accession>
<organism evidence="1 2">
    <name type="scientific">Liparis tanakae</name>
    <name type="common">Tanaka's snailfish</name>
    <dbReference type="NCBI Taxonomy" id="230148"/>
    <lineage>
        <taxon>Eukaryota</taxon>
        <taxon>Metazoa</taxon>
        <taxon>Chordata</taxon>
        <taxon>Craniata</taxon>
        <taxon>Vertebrata</taxon>
        <taxon>Euteleostomi</taxon>
        <taxon>Actinopterygii</taxon>
        <taxon>Neopterygii</taxon>
        <taxon>Teleostei</taxon>
        <taxon>Neoteleostei</taxon>
        <taxon>Acanthomorphata</taxon>
        <taxon>Eupercaria</taxon>
        <taxon>Perciformes</taxon>
        <taxon>Cottioidei</taxon>
        <taxon>Cottales</taxon>
        <taxon>Liparidae</taxon>
        <taxon>Liparis</taxon>
    </lineage>
</organism>
<comment type="caution">
    <text evidence="1">The sequence shown here is derived from an EMBL/GenBank/DDBJ whole genome shotgun (WGS) entry which is preliminary data.</text>
</comment>
<reference evidence="1 2" key="1">
    <citation type="submission" date="2019-03" db="EMBL/GenBank/DDBJ databases">
        <title>First draft genome of Liparis tanakae, snailfish: a comprehensive survey of snailfish specific genes.</title>
        <authorList>
            <person name="Kim W."/>
            <person name="Song I."/>
            <person name="Jeong J.-H."/>
            <person name="Kim D."/>
            <person name="Kim S."/>
            <person name="Ryu S."/>
            <person name="Song J.Y."/>
            <person name="Lee S.K."/>
        </authorList>
    </citation>
    <scope>NUCLEOTIDE SEQUENCE [LARGE SCALE GENOMIC DNA]</scope>
    <source>
        <tissue evidence="1">Muscle</tissue>
    </source>
</reference>
<sequence>MSYEEGQTPLMFVSDYETHGAGFSVRYEVFKTVKTQAAERRPSSPPPLGTEAFPGEEERFFLYPCDESA</sequence>
<dbReference type="Proteomes" id="UP000314294">
    <property type="component" value="Unassembled WGS sequence"/>
</dbReference>
<name>A0A4Z2F7H0_9TELE</name>
<proteinExistence type="predicted"/>
<protein>
    <submittedName>
        <fullName evidence="1">Neuropilin-1a</fullName>
    </submittedName>
</protein>
<dbReference type="AlphaFoldDB" id="A0A4Z2F7H0"/>
<keyword evidence="2" id="KW-1185">Reference proteome</keyword>
<evidence type="ECO:0000313" key="1">
    <source>
        <dbReference type="EMBL" id="TNN36761.1"/>
    </source>
</evidence>